<dbReference type="PROSITE" id="PS51898">
    <property type="entry name" value="TYR_RECOMBINASE"/>
    <property type="match status" value="1"/>
</dbReference>
<dbReference type="AlphaFoldDB" id="A0A7X9RW72"/>
<evidence type="ECO:0000256" key="5">
    <source>
        <dbReference type="PROSITE-ProRule" id="PRU01248"/>
    </source>
</evidence>
<dbReference type="EMBL" id="JABANE010000049">
    <property type="protein sequence ID" value="NME69848.1"/>
    <property type="molecule type" value="Genomic_DNA"/>
</dbReference>
<evidence type="ECO:0000259" key="7">
    <source>
        <dbReference type="PROSITE" id="PS51900"/>
    </source>
</evidence>
<dbReference type="Proteomes" id="UP000576082">
    <property type="component" value="Unassembled WGS sequence"/>
</dbReference>
<sequence length="427" mass="49653">MNNKLIQKNTALAIDSEGMTIDFLLQRYRSYLTEGGNSDKKSLNTVSKAVTQMNHFLNFILEFRNGLLSKVSFNYYTDYLQKLVEEDKLSTAQKAMRRMYGRRINLELEKEGYLVWLYQNNYNKVVATKSETLLQDDWSKGFEDWLALKSKLTRKTNYGKTLSNVVSLYLEWLNASSYQSISALSVNQFLREQAHLKISTLNLYLKAIKRFASYYEHTSNDEKRHDIALEINSLKKFEDSLQIVNRIGLNEQQVNKLFSEANSKQRLILHLGVNMGLRGSSMLNLKVEDINFSTKKMEVWLKGKNNTMTLPIPPAVYHFLKGFIDEHNLEKSDFVLAYKSNNISSLSKYFSDFLYKCDLKEIEKEGVRYPISLHNLRHTFAYHALDKFGLITTSRLLGHATSQITEQHYLQDKSRDLLNSIYDSSDY</sequence>
<proteinExistence type="inferred from homology"/>
<evidence type="ECO:0000256" key="3">
    <source>
        <dbReference type="ARBA" id="ARBA00023125"/>
    </source>
</evidence>
<dbReference type="PROSITE" id="PS51900">
    <property type="entry name" value="CB"/>
    <property type="match status" value="1"/>
</dbReference>
<evidence type="ECO:0000256" key="1">
    <source>
        <dbReference type="ARBA" id="ARBA00008857"/>
    </source>
</evidence>
<keyword evidence="9" id="KW-1185">Reference proteome</keyword>
<evidence type="ECO:0000313" key="9">
    <source>
        <dbReference type="Proteomes" id="UP000576082"/>
    </source>
</evidence>
<dbReference type="InterPro" id="IPR050090">
    <property type="entry name" value="Tyrosine_recombinase_XerCD"/>
</dbReference>
<evidence type="ECO:0000259" key="6">
    <source>
        <dbReference type="PROSITE" id="PS51898"/>
    </source>
</evidence>
<accession>A0A7X9RW72</accession>
<organism evidence="8 9">
    <name type="scientific">Flammeovirga aprica JL-4</name>
    <dbReference type="NCBI Taxonomy" id="694437"/>
    <lineage>
        <taxon>Bacteria</taxon>
        <taxon>Pseudomonadati</taxon>
        <taxon>Bacteroidota</taxon>
        <taxon>Cytophagia</taxon>
        <taxon>Cytophagales</taxon>
        <taxon>Flammeovirgaceae</taxon>
        <taxon>Flammeovirga</taxon>
    </lineage>
</organism>
<dbReference type="GO" id="GO:0015074">
    <property type="term" value="P:DNA integration"/>
    <property type="evidence" value="ECO:0007669"/>
    <property type="project" value="UniProtKB-KW"/>
</dbReference>
<keyword evidence="4" id="KW-0233">DNA recombination</keyword>
<evidence type="ECO:0000313" key="8">
    <source>
        <dbReference type="EMBL" id="NME69848.1"/>
    </source>
</evidence>
<dbReference type="SUPFAM" id="SSF56349">
    <property type="entry name" value="DNA breaking-rejoining enzymes"/>
    <property type="match status" value="1"/>
</dbReference>
<comment type="caution">
    <text evidence="8">The sequence shown here is derived from an EMBL/GenBank/DDBJ whole genome shotgun (WGS) entry which is preliminary data.</text>
</comment>
<comment type="similarity">
    <text evidence="1">Belongs to the 'phage' integrase family.</text>
</comment>
<dbReference type="InterPro" id="IPR011010">
    <property type="entry name" value="DNA_brk_join_enz"/>
</dbReference>
<dbReference type="InterPro" id="IPR013762">
    <property type="entry name" value="Integrase-like_cat_sf"/>
</dbReference>
<protein>
    <submittedName>
        <fullName evidence="8">Site-specific integrase</fullName>
    </submittedName>
</protein>
<dbReference type="GO" id="GO:0003677">
    <property type="term" value="F:DNA binding"/>
    <property type="evidence" value="ECO:0007669"/>
    <property type="project" value="UniProtKB-UniRule"/>
</dbReference>
<name>A0A7X9RW72_9BACT</name>
<dbReference type="PANTHER" id="PTHR30349:SF41">
    <property type="entry name" value="INTEGRASE_RECOMBINASE PROTEIN MJ0367-RELATED"/>
    <property type="match status" value="1"/>
</dbReference>
<gene>
    <name evidence="8" type="ORF">HHU12_17865</name>
</gene>
<keyword evidence="3 5" id="KW-0238">DNA-binding</keyword>
<dbReference type="Pfam" id="PF00589">
    <property type="entry name" value="Phage_integrase"/>
    <property type="match status" value="1"/>
</dbReference>
<dbReference type="Gene3D" id="1.10.443.10">
    <property type="entry name" value="Intergrase catalytic core"/>
    <property type="match status" value="1"/>
</dbReference>
<dbReference type="InterPro" id="IPR002104">
    <property type="entry name" value="Integrase_catalytic"/>
</dbReference>
<reference evidence="8 9" key="1">
    <citation type="submission" date="2020-04" db="EMBL/GenBank/DDBJ databases">
        <title>Flammeovirga sp. SR4, a novel species isolated from seawater.</title>
        <authorList>
            <person name="Wang X."/>
        </authorList>
    </citation>
    <scope>NUCLEOTIDE SEQUENCE [LARGE SCALE GENOMIC DNA]</scope>
    <source>
        <strain evidence="8 9">ATCC 23126</strain>
    </source>
</reference>
<keyword evidence="2" id="KW-0229">DNA integration</keyword>
<dbReference type="GO" id="GO:0006310">
    <property type="term" value="P:DNA recombination"/>
    <property type="evidence" value="ECO:0007669"/>
    <property type="project" value="UniProtKB-KW"/>
</dbReference>
<dbReference type="RefSeq" id="WP_169658102.1">
    <property type="nucleotide sequence ID" value="NZ_JABANE010000049.1"/>
</dbReference>
<dbReference type="CDD" id="cd00397">
    <property type="entry name" value="DNA_BRE_C"/>
    <property type="match status" value="1"/>
</dbReference>
<feature type="domain" description="Tyr recombinase" evidence="6">
    <location>
        <begin position="244"/>
        <end position="423"/>
    </location>
</feature>
<evidence type="ECO:0000256" key="2">
    <source>
        <dbReference type="ARBA" id="ARBA00022908"/>
    </source>
</evidence>
<dbReference type="PANTHER" id="PTHR30349">
    <property type="entry name" value="PHAGE INTEGRASE-RELATED"/>
    <property type="match status" value="1"/>
</dbReference>
<dbReference type="InterPro" id="IPR044068">
    <property type="entry name" value="CB"/>
</dbReference>
<feature type="domain" description="Core-binding (CB)" evidence="7">
    <location>
        <begin position="19"/>
        <end position="109"/>
    </location>
</feature>
<evidence type="ECO:0000256" key="4">
    <source>
        <dbReference type="ARBA" id="ARBA00023172"/>
    </source>
</evidence>